<keyword evidence="3" id="KW-1185">Reference proteome</keyword>
<dbReference type="EMBL" id="JH431052">
    <property type="status" value="NOT_ANNOTATED_CDS"/>
    <property type="molecule type" value="Genomic_DNA"/>
</dbReference>
<name>T1IMI6_STRMM</name>
<reference evidence="2" key="2">
    <citation type="submission" date="2015-02" db="UniProtKB">
        <authorList>
            <consortium name="EnsemblMetazoa"/>
        </authorList>
    </citation>
    <scope>IDENTIFICATION</scope>
</reference>
<organism evidence="2 3">
    <name type="scientific">Strigamia maritima</name>
    <name type="common">European centipede</name>
    <name type="synonym">Geophilus maritimus</name>
    <dbReference type="NCBI Taxonomy" id="126957"/>
    <lineage>
        <taxon>Eukaryota</taxon>
        <taxon>Metazoa</taxon>
        <taxon>Ecdysozoa</taxon>
        <taxon>Arthropoda</taxon>
        <taxon>Myriapoda</taxon>
        <taxon>Chilopoda</taxon>
        <taxon>Pleurostigmophora</taxon>
        <taxon>Geophilomorpha</taxon>
        <taxon>Linotaeniidae</taxon>
        <taxon>Strigamia</taxon>
    </lineage>
</organism>
<sequence length="236" mass="27105">MERKTKESCIAFYGLELDPDNIISDFEIGAINAAQEVFPEANMQGCMFHLSQSIYRHVQQEGLQNRYTTDLNFQFLIKQLSALAFLPANKIKRAYLQLKQLFDNEAVELLIWFETYYVLGKLRLNGTRSQPQFPPALWSVYTRQVNSQPRTTNAVESWHHHFAKLIGTAHVGIFKMFIALQCEQADTENIIERIIAGEPRPHSRFAKTREIRISNVMASSTSLPTTLDFIRGIAHN</sequence>
<reference evidence="3" key="1">
    <citation type="submission" date="2011-05" db="EMBL/GenBank/DDBJ databases">
        <authorList>
            <person name="Richards S.R."/>
            <person name="Qu J."/>
            <person name="Jiang H."/>
            <person name="Jhangiani S.N."/>
            <person name="Agravi P."/>
            <person name="Goodspeed R."/>
            <person name="Gross S."/>
            <person name="Mandapat C."/>
            <person name="Jackson L."/>
            <person name="Mathew T."/>
            <person name="Pu L."/>
            <person name="Thornton R."/>
            <person name="Saada N."/>
            <person name="Wilczek-Boney K.B."/>
            <person name="Lee S."/>
            <person name="Kovar C."/>
            <person name="Wu Y."/>
            <person name="Scherer S.E."/>
            <person name="Worley K.C."/>
            <person name="Muzny D.M."/>
            <person name="Gibbs R."/>
        </authorList>
    </citation>
    <scope>NUCLEOTIDE SEQUENCE</scope>
    <source>
        <strain evidence="3">Brora</strain>
    </source>
</reference>
<evidence type="ECO:0000313" key="2">
    <source>
        <dbReference type="EnsemblMetazoa" id="SMAR002192-PA"/>
    </source>
</evidence>
<evidence type="ECO:0000259" key="1">
    <source>
        <dbReference type="Pfam" id="PF10551"/>
    </source>
</evidence>
<dbReference type="AlphaFoldDB" id="T1IMI6"/>
<dbReference type="OMA" id="CYYATIN"/>
<protein>
    <recommendedName>
        <fullName evidence="1">MULE transposase domain-containing protein</fullName>
    </recommendedName>
</protein>
<dbReference type="eggNOG" id="ENOG502S4S7">
    <property type="taxonomic scope" value="Eukaryota"/>
</dbReference>
<dbReference type="Proteomes" id="UP000014500">
    <property type="component" value="Unassembled WGS sequence"/>
</dbReference>
<dbReference type="InterPro" id="IPR018289">
    <property type="entry name" value="MULE_transposase_dom"/>
</dbReference>
<evidence type="ECO:0000313" key="3">
    <source>
        <dbReference type="Proteomes" id="UP000014500"/>
    </source>
</evidence>
<accession>T1IMI6</accession>
<dbReference type="HOGENOM" id="CLU_015060_0_0_1"/>
<proteinExistence type="predicted"/>
<dbReference type="PhylomeDB" id="T1IMI6"/>
<dbReference type="STRING" id="126957.T1IMI6"/>
<dbReference type="Pfam" id="PF10551">
    <property type="entry name" value="MULE"/>
    <property type="match status" value="1"/>
</dbReference>
<feature type="domain" description="MULE transposase" evidence="1">
    <location>
        <begin position="17"/>
        <end position="52"/>
    </location>
</feature>
<dbReference type="EnsemblMetazoa" id="SMAR002192-RA">
    <property type="protein sequence ID" value="SMAR002192-PA"/>
    <property type="gene ID" value="SMAR002192"/>
</dbReference>